<name>A0ABR7NQ01_9FIRM</name>
<evidence type="ECO:0000256" key="6">
    <source>
        <dbReference type="ARBA" id="ARBA00022989"/>
    </source>
</evidence>
<feature type="transmembrane region" description="Helical" evidence="8">
    <location>
        <begin position="188"/>
        <end position="212"/>
    </location>
</feature>
<proteinExistence type="inferred from homology"/>
<feature type="transmembrane region" description="Helical" evidence="8">
    <location>
        <begin position="270"/>
        <end position="288"/>
    </location>
</feature>
<evidence type="ECO:0000256" key="8">
    <source>
        <dbReference type="SAM" id="Phobius"/>
    </source>
</evidence>
<dbReference type="Pfam" id="PF01032">
    <property type="entry name" value="FecCD"/>
    <property type="match status" value="1"/>
</dbReference>
<keyword evidence="3" id="KW-0813">Transport</keyword>
<comment type="subcellular location">
    <subcellularLocation>
        <location evidence="1">Cell membrane</location>
        <topology evidence="1">Multi-pass membrane protein</topology>
    </subcellularLocation>
</comment>
<feature type="transmembrane region" description="Helical" evidence="8">
    <location>
        <begin position="82"/>
        <end position="102"/>
    </location>
</feature>
<keyword evidence="4" id="KW-1003">Cell membrane</keyword>
<dbReference type="CDD" id="cd06550">
    <property type="entry name" value="TM_ABC_iron-siderophores_like"/>
    <property type="match status" value="1"/>
</dbReference>
<comment type="caution">
    <text evidence="9">The sequence shown here is derived from an EMBL/GenBank/DDBJ whole genome shotgun (WGS) entry which is preliminary data.</text>
</comment>
<feature type="transmembrane region" description="Helical" evidence="8">
    <location>
        <begin position="56"/>
        <end position="76"/>
    </location>
</feature>
<dbReference type="InterPro" id="IPR037294">
    <property type="entry name" value="ABC_BtuC-like"/>
</dbReference>
<feature type="transmembrane region" description="Helical" evidence="8">
    <location>
        <begin position="6"/>
        <end position="29"/>
    </location>
</feature>
<dbReference type="RefSeq" id="WP_262401094.1">
    <property type="nucleotide sequence ID" value="NZ_JACRTB010000046.1"/>
</dbReference>
<evidence type="ECO:0000313" key="10">
    <source>
        <dbReference type="Proteomes" id="UP000658131"/>
    </source>
</evidence>
<dbReference type="PANTHER" id="PTHR30472:SF70">
    <property type="entry name" value="MOLYBDATE IMPORT SYSTEM PERMEASE PROTEIN MOLB"/>
    <property type="match status" value="1"/>
</dbReference>
<feature type="transmembrane region" description="Helical" evidence="8">
    <location>
        <begin position="109"/>
        <end position="132"/>
    </location>
</feature>
<keyword evidence="5 8" id="KW-0812">Transmembrane</keyword>
<dbReference type="Proteomes" id="UP000658131">
    <property type="component" value="Unassembled WGS sequence"/>
</dbReference>
<evidence type="ECO:0000256" key="5">
    <source>
        <dbReference type="ARBA" id="ARBA00022692"/>
    </source>
</evidence>
<feature type="transmembrane region" description="Helical" evidence="8">
    <location>
        <begin position="300"/>
        <end position="319"/>
    </location>
</feature>
<feature type="transmembrane region" description="Helical" evidence="8">
    <location>
        <begin position="138"/>
        <end position="158"/>
    </location>
</feature>
<keyword evidence="10" id="KW-1185">Reference proteome</keyword>
<comment type="similarity">
    <text evidence="2">Belongs to the binding-protein-dependent transport system permease family. FecCD subfamily.</text>
</comment>
<evidence type="ECO:0000256" key="4">
    <source>
        <dbReference type="ARBA" id="ARBA00022475"/>
    </source>
</evidence>
<accession>A0ABR7NQ01</accession>
<evidence type="ECO:0000256" key="3">
    <source>
        <dbReference type="ARBA" id="ARBA00022448"/>
    </source>
</evidence>
<protein>
    <submittedName>
        <fullName evidence="9">Iron ABC transporter permease</fullName>
    </submittedName>
</protein>
<keyword evidence="6 8" id="KW-1133">Transmembrane helix</keyword>
<dbReference type="EMBL" id="JACRTB010000046">
    <property type="protein sequence ID" value="MBC8577738.1"/>
    <property type="molecule type" value="Genomic_DNA"/>
</dbReference>
<evidence type="ECO:0000256" key="1">
    <source>
        <dbReference type="ARBA" id="ARBA00004651"/>
    </source>
</evidence>
<evidence type="ECO:0000256" key="7">
    <source>
        <dbReference type="ARBA" id="ARBA00023136"/>
    </source>
</evidence>
<dbReference type="SUPFAM" id="SSF81345">
    <property type="entry name" value="ABC transporter involved in vitamin B12 uptake, BtuC"/>
    <property type="match status" value="1"/>
</dbReference>
<evidence type="ECO:0000313" key="9">
    <source>
        <dbReference type="EMBL" id="MBC8577738.1"/>
    </source>
</evidence>
<keyword evidence="7 8" id="KW-0472">Membrane</keyword>
<dbReference type="PANTHER" id="PTHR30472">
    <property type="entry name" value="FERRIC ENTEROBACTIN TRANSPORT SYSTEM PERMEASE PROTEIN"/>
    <property type="match status" value="1"/>
</dbReference>
<gene>
    <name evidence="9" type="ORF">H8717_15190</name>
</gene>
<dbReference type="Gene3D" id="1.10.3470.10">
    <property type="entry name" value="ABC transporter involved in vitamin B12 uptake, BtuC"/>
    <property type="match status" value="1"/>
</dbReference>
<reference evidence="9 10" key="1">
    <citation type="submission" date="2020-08" db="EMBL/GenBank/DDBJ databases">
        <title>Genome public.</title>
        <authorList>
            <person name="Liu C."/>
            <person name="Sun Q."/>
        </authorList>
    </citation>
    <scope>NUCLEOTIDE SEQUENCE [LARGE SCALE GENOMIC DNA]</scope>
    <source>
        <strain evidence="9 10">BX1</strain>
    </source>
</reference>
<evidence type="ECO:0000256" key="2">
    <source>
        <dbReference type="ARBA" id="ARBA00007935"/>
    </source>
</evidence>
<dbReference type="InterPro" id="IPR000522">
    <property type="entry name" value="ABC_transptr_permease_BtuC"/>
</dbReference>
<feature type="transmembrane region" description="Helical" evidence="8">
    <location>
        <begin position="232"/>
        <end position="258"/>
    </location>
</feature>
<organism evidence="9 10">
    <name type="scientific">Yanshouia hominis</name>
    <dbReference type="NCBI Taxonomy" id="2763673"/>
    <lineage>
        <taxon>Bacteria</taxon>
        <taxon>Bacillati</taxon>
        <taxon>Bacillota</taxon>
        <taxon>Clostridia</taxon>
        <taxon>Eubacteriales</taxon>
        <taxon>Oscillospiraceae</taxon>
        <taxon>Yanshouia</taxon>
    </lineage>
</organism>
<sequence length="327" mass="34505">MKKNQFVFACAAIAALVTAGIFLLSLTIGRYPISWEAVMTDAIAARVFLTLRLPRTCMALIAGFALGIAGCVYQVVFQNPLASPDIIGVASGSCAGAAFAILSFGGGIFATAGFAFTGGLIAVAVALTLTALSRRRGMLTLILSGIVVNALSQSLLMLMKLTADPERELASIEFWTMGSFADITMRKFVSVLPVVFFGLIGLFLLCRQILLLGLNEEDALMLGVSVTSMRRIVLSLATLITAAVISVTGMISFIGLLAPHIARLLARTNHSITVTLSGFVGGCLLLLADILARSIASTEIPISILTSLLGGPFLFWLMCRGKEENHG</sequence>